<sequence>MENSLCVMEEASSGASGGSTSSSDAEAKQILHRTDGGFASSTARTNRGGIRLLQRRRWICILHRKLDELFPVPCLPLLTTGLLVLILMAMVRLGSSMEVPCEIPPDYNAVNVIQKGAVGDGETDDSQAFMKAWESVCGATTKAPTLYIPDKKTFLLKPLKFQGPCKSPVIYVLVQGNIVAPAEIQEWEDEDTDKWIVFSDVNGLSVTGNGHIDGEGETWWEQVDKQKDYKRPTALEFSNCNNLQLSGLTHINSPRNHISINDCNGVTISNLHITASDSSPNTDGIDISRSLYVYIHDCYIGTGDDCVAIGGGSSNITIERVSCGPGHGISVGSLGEDGKTETVEDVLVKDCHFHGTTNGVRIKTWQGGSGYARRISFEGITLDAVANPIFIDQYYCNKDHDCKNQA</sequence>
<dbReference type="Gene3D" id="2.160.20.10">
    <property type="entry name" value="Single-stranded right-handed beta-helix, Pectin lyase-like"/>
    <property type="match status" value="1"/>
</dbReference>
<dbReference type="InterPro" id="IPR000743">
    <property type="entry name" value="Glyco_hydro_28"/>
</dbReference>
<dbReference type="EMBL" id="JANJYJ010000004">
    <property type="protein sequence ID" value="KAK3219406.1"/>
    <property type="molecule type" value="Genomic_DNA"/>
</dbReference>
<evidence type="ECO:0000256" key="4">
    <source>
        <dbReference type="ARBA" id="ARBA00022525"/>
    </source>
</evidence>
<proteinExistence type="inferred from homology"/>
<organism evidence="11 12">
    <name type="scientific">Dipteronia sinensis</name>
    <dbReference type="NCBI Taxonomy" id="43782"/>
    <lineage>
        <taxon>Eukaryota</taxon>
        <taxon>Viridiplantae</taxon>
        <taxon>Streptophyta</taxon>
        <taxon>Embryophyta</taxon>
        <taxon>Tracheophyta</taxon>
        <taxon>Spermatophyta</taxon>
        <taxon>Magnoliopsida</taxon>
        <taxon>eudicotyledons</taxon>
        <taxon>Gunneridae</taxon>
        <taxon>Pentapetalae</taxon>
        <taxon>rosids</taxon>
        <taxon>malvids</taxon>
        <taxon>Sapindales</taxon>
        <taxon>Sapindaceae</taxon>
        <taxon>Hippocastanoideae</taxon>
        <taxon>Acereae</taxon>
        <taxon>Dipteronia</taxon>
    </lineage>
</organism>
<reference evidence="11" key="1">
    <citation type="journal article" date="2023" name="Plant J.">
        <title>Genome sequences and population genomics provide insights into the demographic history, inbreeding, and mutation load of two 'living fossil' tree species of Dipteronia.</title>
        <authorList>
            <person name="Feng Y."/>
            <person name="Comes H.P."/>
            <person name="Chen J."/>
            <person name="Zhu S."/>
            <person name="Lu R."/>
            <person name="Zhang X."/>
            <person name="Li P."/>
            <person name="Qiu J."/>
            <person name="Olsen K.M."/>
            <person name="Qiu Y."/>
        </authorList>
    </citation>
    <scope>NUCLEOTIDE SEQUENCE</scope>
    <source>
        <strain evidence="11">NBL</strain>
    </source>
</reference>
<evidence type="ECO:0000256" key="6">
    <source>
        <dbReference type="ARBA" id="ARBA00023295"/>
    </source>
</evidence>
<comment type="similarity">
    <text evidence="2 9">Belongs to the glycosyl hydrolase 28 family.</text>
</comment>
<comment type="caution">
    <text evidence="11">The sequence shown here is derived from an EMBL/GenBank/DDBJ whole genome shotgun (WGS) entry which is preliminary data.</text>
</comment>
<dbReference type="GO" id="GO:0004650">
    <property type="term" value="F:polygalacturonase activity"/>
    <property type="evidence" value="ECO:0007669"/>
    <property type="project" value="InterPro"/>
</dbReference>
<feature type="transmembrane region" description="Helical" evidence="10">
    <location>
        <begin position="69"/>
        <end position="91"/>
    </location>
</feature>
<dbReference type="GO" id="GO:0005975">
    <property type="term" value="P:carbohydrate metabolic process"/>
    <property type="evidence" value="ECO:0007669"/>
    <property type="project" value="InterPro"/>
</dbReference>
<evidence type="ECO:0000256" key="9">
    <source>
        <dbReference type="RuleBase" id="RU361169"/>
    </source>
</evidence>
<dbReference type="PANTHER" id="PTHR31375">
    <property type="match status" value="1"/>
</dbReference>
<gene>
    <name evidence="11" type="ORF">Dsin_013376</name>
</gene>
<feature type="active site" evidence="8">
    <location>
        <position position="327"/>
    </location>
</feature>
<evidence type="ECO:0000256" key="7">
    <source>
        <dbReference type="ARBA" id="ARBA00023316"/>
    </source>
</evidence>
<evidence type="ECO:0000313" key="12">
    <source>
        <dbReference type="Proteomes" id="UP001281410"/>
    </source>
</evidence>
<keyword evidence="7" id="KW-0961">Cell wall biogenesis/degradation</keyword>
<evidence type="ECO:0000256" key="8">
    <source>
        <dbReference type="PROSITE-ProRule" id="PRU10052"/>
    </source>
</evidence>
<keyword evidence="6 9" id="KW-0326">Glycosidase</keyword>
<evidence type="ECO:0000313" key="11">
    <source>
        <dbReference type="EMBL" id="KAK3219406.1"/>
    </source>
</evidence>
<dbReference type="InterPro" id="IPR012334">
    <property type="entry name" value="Pectin_lyas_fold"/>
</dbReference>
<dbReference type="AlphaFoldDB" id="A0AAE0AK03"/>
<dbReference type="SUPFAM" id="SSF51126">
    <property type="entry name" value="Pectin lyase-like"/>
    <property type="match status" value="1"/>
</dbReference>
<keyword evidence="4" id="KW-0964">Secreted</keyword>
<dbReference type="Proteomes" id="UP001281410">
    <property type="component" value="Unassembled WGS sequence"/>
</dbReference>
<evidence type="ECO:0008006" key="13">
    <source>
        <dbReference type="Google" id="ProtNLM"/>
    </source>
</evidence>
<keyword evidence="10" id="KW-1133">Transmembrane helix</keyword>
<keyword evidence="5 9" id="KW-0378">Hydrolase</keyword>
<evidence type="ECO:0000256" key="10">
    <source>
        <dbReference type="SAM" id="Phobius"/>
    </source>
</evidence>
<comment type="subcellular location">
    <subcellularLocation>
        <location evidence="1">Secreted</location>
        <location evidence="1">Cell wall</location>
    </subcellularLocation>
</comment>
<accession>A0AAE0AK03</accession>
<dbReference type="Pfam" id="PF00295">
    <property type="entry name" value="Glyco_hydro_28"/>
    <property type="match status" value="1"/>
</dbReference>
<evidence type="ECO:0000256" key="3">
    <source>
        <dbReference type="ARBA" id="ARBA00022512"/>
    </source>
</evidence>
<protein>
    <recommendedName>
        <fullName evidence="13">Polygalacturonase</fullName>
    </recommendedName>
</protein>
<keyword evidence="3" id="KW-0134">Cell wall</keyword>
<dbReference type="InterPro" id="IPR011050">
    <property type="entry name" value="Pectin_lyase_fold/virulence"/>
</dbReference>
<keyword evidence="12" id="KW-1185">Reference proteome</keyword>
<dbReference type="GO" id="GO:0071555">
    <property type="term" value="P:cell wall organization"/>
    <property type="evidence" value="ECO:0007669"/>
    <property type="project" value="UniProtKB-KW"/>
</dbReference>
<name>A0AAE0AK03_9ROSI</name>
<evidence type="ECO:0000256" key="2">
    <source>
        <dbReference type="ARBA" id="ARBA00008834"/>
    </source>
</evidence>
<evidence type="ECO:0000256" key="5">
    <source>
        <dbReference type="ARBA" id="ARBA00022801"/>
    </source>
</evidence>
<keyword evidence="10" id="KW-0472">Membrane</keyword>
<evidence type="ECO:0000256" key="1">
    <source>
        <dbReference type="ARBA" id="ARBA00004191"/>
    </source>
</evidence>
<dbReference type="InterPro" id="IPR006626">
    <property type="entry name" value="PbH1"/>
</dbReference>
<dbReference type="PROSITE" id="PS00502">
    <property type="entry name" value="POLYGALACTURONASE"/>
    <property type="match status" value="1"/>
</dbReference>
<dbReference type="SMART" id="SM00710">
    <property type="entry name" value="PbH1"/>
    <property type="match status" value="5"/>
</dbReference>
<keyword evidence="10" id="KW-0812">Transmembrane</keyword>